<dbReference type="STRING" id="572544.Ilyop_0521"/>
<dbReference type="PRINTS" id="PR00502">
    <property type="entry name" value="NUDIXFAMILY"/>
</dbReference>
<dbReference type="InterPro" id="IPR000086">
    <property type="entry name" value="NUDIX_hydrolase_dom"/>
</dbReference>
<name>E3H619_ILYPC</name>
<keyword evidence="9" id="KW-1185">Reference proteome</keyword>
<dbReference type="AlphaFoldDB" id="E3H619"/>
<dbReference type="KEGG" id="ipo:Ilyop_0521"/>
<evidence type="ECO:0000313" key="8">
    <source>
        <dbReference type="EMBL" id="ADO82309.1"/>
    </source>
</evidence>
<dbReference type="HOGENOM" id="CLU_037162_14_4_0"/>
<evidence type="ECO:0000256" key="2">
    <source>
        <dbReference type="ARBA" id="ARBA00018911"/>
    </source>
</evidence>
<reference evidence="8 9" key="1">
    <citation type="journal article" date="2010" name="Stand. Genomic Sci.">
        <title>Complete genome sequence of Ilyobacter polytropus type strain (CuHbu1).</title>
        <authorList>
            <person name="Sikorski J."/>
            <person name="Chertkov O."/>
            <person name="Lapidus A."/>
            <person name="Nolan M."/>
            <person name="Lucas S."/>
            <person name="Del Rio T.G."/>
            <person name="Tice H."/>
            <person name="Cheng J.F."/>
            <person name="Tapia R."/>
            <person name="Han C."/>
            <person name="Goodwin L."/>
            <person name="Pitluck S."/>
            <person name="Liolios K."/>
            <person name="Ivanova N."/>
            <person name="Mavromatis K."/>
            <person name="Mikhailova N."/>
            <person name="Pati A."/>
            <person name="Chen A."/>
            <person name="Palaniappan K."/>
            <person name="Land M."/>
            <person name="Hauser L."/>
            <person name="Chang Y.J."/>
            <person name="Jeffries C.D."/>
            <person name="Brambilla E."/>
            <person name="Yasawong M."/>
            <person name="Rohde M."/>
            <person name="Pukall R."/>
            <person name="Spring S."/>
            <person name="Goker M."/>
            <person name="Woyke T."/>
            <person name="Bristow J."/>
            <person name="Eisen J.A."/>
            <person name="Markowitz V."/>
            <person name="Hugenholtz P."/>
            <person name="Kyrpides N.C."/>
            <person name="Klenk H.P."/>
        </authorList>
    </citation>
    <scope>NUCLEOTIDE SEQUENCE [LARGE SCALE GENOMIC DNA]</scope>
    <source>
        <strain evidence="9">ATCC 51220 / DSM 2926 / LMG 16218 / CuHBu1</strain>
    </source>
</reference>
<evidence type="ECO:0000256" key="1">
    <source>
        <dbReference type="ARBA" id="ARBA00005582"/>
    </source>
</evidence>
<proteinExistence type="inferred from homology"/>
<dbReference type="OrthoDB" id="9806150at2"/>
<dbReference type="RefSeq" id="WP_013386979.1">
    <property type="nucleotide sequence ID" value="NC_014632.1"/>
</dbReference>
<dbReference type="InterPro" id="IPR020476">
    <property type="entry name" value="Nudix_hydrolase"/>
</dbReference>
<accession>E3H619</accession>
<dbReference type="GO" id="GO:0006167">
    <property type="term" value="P:AMP biosynthetic process"/>
    <property type="evidence" value="ECO:0007669"/>
    <property type="project" value="TreeGrafter"/>
</dbReference>
<dbReference type="CDD" id="cd03428">
    <property type="entry name" value="NUDIX_Ap4A_Nudt2"/>
    <property type="match status" value="1"/>
</dbReference>
<dbReference type="GO" id="GO:0006754">
    <property type="term" value="P:ATP biosynthetic process"/>
    <property type="evidence" value="ECO:0007669"/>
    <property type="project" value="TreeGrafter"/>
</dbReference>
<dbReference type="InterPro" id="IPR003565">
    <property type="entry name" value="Tetra_PHTase"/>
</dbReference>
<feature type="domain" description="Nudix hydrolase" evidence="7">
    <location>
        <begin position="3"/>
        <end position="129"/>
    </location>
</feature>
<dbReference type="PROSITE" id="PS00893">
    <property type="entry name" value="NUDIX_BOX"/>
    <property type="match status" value="1"/>
</dbReference>
<dbReference type="SUPFAM" id="SSF55811">
    <property type="entry name" value="Nudix"/>
    <property type="match status" value="1"/>
</dbReference>
<dbReference type="PROSITE" id="PS51462">
    <property type="entry name" value="NUDIX"/>
    <property type="match status" value="1"/>
</dbReference>
<dbReference type="InterPro" id="IPR051325">
    <property type="entry name" value="Nudix_hydrolase_domain"/>
</dbReference>
<organism evidence="8 9">
    <name type="scientific">Ilyobacter polytropus (strain ATCC 51220 / DSM 2926 / LMG 16218 / CuHBu1)</name>
    <dbReference type="NCBI Taxonomy" id="572544"/>
    <lineage>
        <taxon>Bacteria</taxon>
        <taxon>Fusobacteriati</taxon>
        <taxon>Fusobacteriota</taxon>
        <taxon>Fusobacteriia</taxon>
        <taxon>Fusobacteriales</taxon>
        <taxon>Fusobacteriaceae</taxon>
        <taxon>Ilyobacter</taxon>
    </lineage>
</organism>
<dbReference type="InterPro" id="IPR015797">
    <property type="entry name" value="NUDIX_hydrolase-like_dom_sf"/>
</dbReference>
<evidence type="ECO:0000313" key="9">
    <source>
        <dbReference type="Proteomes" id="UP000006875"/>
    </source>
</evidence>
<sequence length="139" mass="16503">MIWEKSCGGIIFFSENGKDKFLVIKQLSGYYGFPKGHIEDNETEEETALREVYEEVGLKAVIIEGFRETLDYQINKNIMKEAVFFLMKSDEKNVILDKNEVLEYAWLDYKEAWQKITFEEEKEAFLRAYEYLKEVKNGR</sequence>
<dbReference type="Gene3D" id="3.90.79.10">
    <property type="entry name" value="Nucleoside Triphosphate Pyrophosphohydrolase"/>
    <property type="match status" value="1"/>
</dbReference>
<evidence type="ECO:0000259" key="7">
    <source>
        <dbReference type="PROSITE" id="PS51462"/>
    </source>
</evidence>
<evidence type="ECO:0000256" key="5">
    <source>
        <dbReference type="ARBA" id="ARBA00032644"/>
    </source>
</evidence>
<keyword evidence="3" id="KW-0547">Nucleotide-binding</keyword>
<dbReference type="eggNOG" id="COG1051">
    <property type="taxonomic scope" value="Bacteria"/>
</dbReference>
<evidence type="ECO:0000256" key="3">
    <source>
        <dbReference type="ARBA" id="ARBA00022741"/>
    </source>
</evidence>
<dbReference type="PANTHER" id="PTHR21340:SF0">
    <property type="entry name" value="BIS(5'-NUCLEOSYL)-TETRAPHOSPHATASE [ASYMMETRICAL]"/>
    <property type="match status" value="1"/>
</dbReference>
<dbReference type="PANTHER" id="PTHR21340">
    <property type="entry name" value="DIADENOSINE 5,5-P1,P4-TETRAPHOSPHATE PYROPHOSPHOHYDROLASE MUTT"/>
    <property type="match status" value="1"/>
</dbReference>
<evidence type="ECO:0000256" key="6">
    <source>
        <dbReference type="RuleBase" id="RU003476"/>
    </source>
</evidence>
<dbReference type="GO" id="GO:0000166">
    <property type="term" value="F:nucleotide binding"/>
    <property type="evidence" value="ECO:0007669"/>
    <property type="project" value="UniProtKB-KW"/>
</dbReference>
<dbReference type="GO" id="GO:0004081">
    <property type="term" value="F:bis(5'-nucleosyl)-tetraphosphatase (asymmetrical) activity"/>
    <property type="evidence" value="ECO:0007669"/>
    <property type="project" value="TreeGrafter"/>
</dbReference>
<dbReference type="EMBL" id="CP002281">
    <property type="protein sequence ID" value="ADO82309.1"/>
    <property type="molecule type" value="Genomic_DNA"/>
</dbReference>
<dbReference type="Pfam" id="PF00293">
    <property type="entry name" value="NUDIX"/>
    <property type="match status" value="1"/>
</dbReference>
<protein>
    <recommendedName>
        <fullName evidence="2">Bis(5'-nucleosyl)-tetraphosphatase [asymmetrical]</fullName>
    </recommendedName>
    <alternativeName>
        <fullName evidence="5">Diadenosine 5',5'''-P1,P4-tetraphosphate asymmetrical hydrolase</fullName>
    </alternativeName>
</protein>
<evidence type="ECO:0000256" key="4">
    <source>
        <dbReference type="ARBA" id="ARBA00022801"/>
    </source>
</evidence>
<keyword evidence="4 6" id="KW-0378">Hydrolase</keyword>
<gene>
    <name evidence="8" type="ordered locus">Ilyop_0521</name>
</gene>
<comment type="similarity">
    <text evidence="1 6">Belongs to the Nudix hydrolase family.</text>
</comment>
<dbReference type="Proteomes" id="UP000006875">
    <property type="component" value="Chromosome"/>
</dbReference>
<dbReference type="InterPro" id="IPR020084">
    <property type="entry name" value="NUDIX_hydrolase_CS"/>
</dbReference>